<dbReference type="RefSeq" id="WP_075546335.1">
    <property type="nucleotide sequence ID" value="NZ_LWCM01000076.1"/>
</dbReference>
<accession>A0A8E2IT24</accession>
<sequence length="242" mass="26851">MDPRANTTVRAANRATAIIMKAFSTREDTVLFDPVRVPVLAERADAAAADFHLREGEASRERALGLPPSLQYKTLDTDSDPDATHEQGVAKIWRVGGSLVYVVRDRWRHEDNRDRSMSPAEEIASLLLLDRSVDDYWCFGGEHNPRYVRDYELRCTVNIAHDCTAPLSPDVNEYGGGTTRWLPVDRAPLIMLFRCCTACETLAGKFAANTYKTAVINARADLPPGAVILPNPEPDVNPDAWA</sequence>
<organism evidence="1 3">
    <name type="scientific">Mycobacterium persicum</name>
    <dbReference type="NCBI Taxonomy" id="1487726"/>
    <lineage>
        <taxon>Bacteria</taxon>
        <taxon>Bacillati</taxon>
        <taxon>Actinomycetota</taxon>
        <taxon>Actinomycetes</taxon>
        <taxon>Mycobacteriales</taxon>
        <taxon>Mycobacteriaceae</taxon>
        <taxon>Mycobacterium</taxon>
    </lineage>
</organism>
<keyword evidence="4" id="KW-1185">Reference proteome</keyword>
<evidence type="ECO:0000313" key="4">
    <source>
        <dbReference type="Proteomes" id="UP000271464"/>
    </source>
</evidence>
<dbReference type="EMBL" id="UPHM01000007">
    <property type="protein sequence ID" value="VAZ87178.1"/>
    <property type="molecule type" value="Genomic_DNA"/>
</dbReference>
<reference evidence="2 4" key="2">
    <citation type="submission" date="2018-09" db="EMBL/GenBank/DDBJ databases">
        <authorList>
            <person name="Tagini F."/>
        </authorList>
    </citation>
    <scope>NUCLEOTIDE SEQUENCE [LARGE SCALE GENOMIC DNA]</scope>
    <source>
        <strain evidence="2 4">MK4</strain>
    </source>
</reference>
<evidence type="ECO:0000313" key="1">
    <source>
        <dbReference type="EMBL" id="ORC08003.1"/>
    </source>
</evidence>
<dbReference type="OrthoDB" id="4749264at2"/>
<reference evidence="1 3" key="1">
    <citation type="submission" date="2017-02" db="EMBL/GenBank/DDBJ databases">
        <title>Mycobacterium kansasii genomes.</title>
        <authorList>
            <person name="Borowka P."/>
            <person name="Strapagiel D."/>
            <person name="Marciniak B."/>
            <person name="Lach J."/>
            <person name="Bakula Z."/>
            <person name="Van Ingen J."/>
            <person name="Safianowska A."/>
            <person name="Brzostek A."/>
            <person name="Dziadek J."/>
            <person name="Jagielski T."/>
        </authorList>
    </citation>
    <scope>NUCLEOTIDE SEQUENCE [LARGE SCALE GENOMIC DNA]</scope>
    <source>
        <strain evidence="1 3">12MK</strain>
    </source>
</reference>
<gene>
    <name evidence="1" type="ORF">B4U45_16745</name>
    <name evidence="2" type="ORF">LAUMK4_00286</name>
</gene>
<protein>
    <submittedName>
        <fullName evidence="1">Uncharacterized protein</fullName>
    </submittedName>
</protein>
<dbReference type="Proteomes" id="UP000271464">
    <property type="component" value="Unassembled WGS sequence"/>
</dbReference>
<proteinExistence type="predicted"/>
<comment type="caution">
    <text evidence="1">The sequence shown here is derived from an EMBL/GenBank/DDBJ whole genome shotgun (WGS) entry which is preliminary data.</text>
</comment>
<dbReference type="GeneID" id="66599016"/>
<dbReference type="Proteomes" id="UP000192335">
    <property type="component" value="Unassembled WGS sequence"/>
</dbReference>
<name>A0A8E2IT24_9MYCO</name>
<evidence type="ECO:0000313" key="2">
    <source>
        <dbReference type="EMBL" id="VAZ87178.1"/>
    </source>
</evidence>
<dbReference type="EMBL" id="MWQA01000001">
    <property type="protein sequence ID" value="ORC08003.1"/>
    <property type="molecule type" value="Genomic_DNA"/>
</dbReference>
<dbReference type="AlphaFoldDB" id="A0A8E2IT24"/>
<evidence type="ECO:0000313" key="3">
    <source>
        <dbReference type="Proteomes" id="UP000192335"/>
    </source>
</evidence>